<proteinExistence type="inferred from homology"/>
<dbReference type="GO" id="GO:0008160">
    <property type="term" value="F:protein tyrosine phosphatase activator activity"/>
    <property type="evidence" value="ECO:0007669"/>
    <property type="project" value="TreeGrafter"/>
</dbReference>
<dbReference type="SUPFAM" id="SSF140984">
    <property type="entry name" value="PTPA-like"/>
    <property type="match status" value="1"/>
</dbReference>
<dbReference type="EC" id="5.2.1.8" evidence="10"/>
<dbReference type="InterPro" id="IPR037218">
    <property type="entry name" value="PTPA_sf"/>
</dbReference>
<sequence>MAAPPPIPTLERLPASAEHTFSSPSKRINDGDDLQFFHTSTAYQDLVTWLLQLSRSMFPTRESGSDVQPSTLDSPPPFSSTVQSLQDLVSDLEALTKDAPPDTGPRRFGNVAFRTWFKLMEEALDQLLDKHLVPLLQRYERQQSALKDELGAYLLGSFGSAQRLDYGTGHELSFLAFLGCLWKLNAFEDGEERAIVMGVMQPYLILVRVLINTYTLEPAGSHGVWGLDDHSHLPYIFGSAQLGPAIDVTAQPPQPTPTEGSSPNSPLPSSVTDKALVADLAESNMYFSAIAFIYAVKRGPFWEHSPVLYDVSGIKDGWGKINKGMVKMWVAEVLGKFPVVQHFVFGSLWRWERHESVMADGAKTAHAASQPRSGQQAPGSMPPPGGAGTKAPWAKPGVGGAEVGNGVPSMRAPWAGTRQQHAGPSHMGATQRPPAASGMPPTAAPWAATQRPAPSNATAGVSRTPAPRRDGG</sequence>
<dbReference type="PANTHER" id="PTHR10012:SF3">
    <property type="entry name" value="SERINE_THREONINE-PROTEIN PHOSPHATASE 2A ACTIVATOR 1"/>
    <property type="match status" value="1"/>
</dbReference>
<dbReference type="RefSeq" id="XP_064656630.1">
    <property type="nucleotide sequence ID" value="XM_064804788.1"/>
</dbReference>
<dbReference type="PANTHER" id="PTHR10012">
    <property type="entry name" value="SERINE/THREONINE-PROTEIN PHOSPHATASE 2A REGULATORY SUBUNIT B"/>
    <property type="match status" value="1"/>
</dbReference>
<evidence type="ECO:0000256" key="5">
    <source>
        <dbReference type="ARBA" id="ARBA00022490"/>
    </source>
</evidence>
<keyword evidence="8" id="KW-0539">Nucleus</keyword>
<dbReference type="GO" id="GO:0005634">
    <property type="term" value="C:nucleus"/>
    <property type="evidence" value="ECO:0007669"/>
    <property type="project" value="UniProtKB-SubCell"/>
</dbReference>
<dbReference type="GO" id="GO:0000159">
    <property type="term" value="C:protein phosphatase type 2A complex"/>
    <property type="evidence" value="ECO:0007669"/>
    <property type="project" value="TreeGrafter"/>
</dbReference>
<feature type="region of interest" description="Disordered" evidence="11">
    <location>
        <begin position="60"/>
        <end position="82"/>
    </location>
</feature>
<dbReference type="GO" id="GO:0007052">
    <property type="term" value="P:mitotic spindle organization"/>
    <property type="evidence" value="ECO:0007669"/>
    <property type="project" value="TreeGrafter"/>
</dbReference>
<dbReference type="Pfam" id="PF03095">
    <property type="entry name" value="PTPA"/>
    <property type="match status" value="1"/>
</dbReference>
<evidence type="ECO:0000256" key="9">
    <source>
        <dbReference type="ARBA" id="ARBA00025287"/>
    </source>
</evidence>
<dbReference type="AlphaFoldDB" id="A0AAV9P5D0"/>
<evidence type="ECO:0000256" key="7">
    <source>
        <dbReference type="ARBA" id="ARBA00023235"/>
    </source>
</evidence>
<dbReference type="EMBL" id="JAVRRT010000012">
    <property type="protein sequence ID" value="KAK5166822.1"/>
    <property type="molecule type" value="Genomic_DNA"/>
</dbReference>
<evidence type="ECO:0000313" key="12">
    <source>
        <dbReference type="EMBL" id="KAK5166822.1"/>
    </source>
</evidence>
<evidence type="ECO:0000313" key="13">
    <source>
        <dbReference type="Proteomes" id="UP001337655"/>
    </source>
</evidence>
<evidence type="ECO:0000256" key="8">
    <source>
        <dbReference type="ARBA" id="ARBA00023242"/>
    </source>
</evidence>
<keyword evidence="6 10" id="KW-0697">Rotamase</keyword>
<reference evidence="12 13" key="1">
    <citation type="submission" date="2023-08" db="EMBL/GenBank/DDBJ databases">
        <title>Black Yeasts Isolated from many extreme environments.</title>
        <authorList>
            <person name="Coleine C."/>
            <person name="Stajich J.E."/>
            <person name="Selbmann L."/>
        </authorList>
    </citation>
    <scope>NUCLEOTIDE SEQUENCE [LARGE SCALE GENOMIC DNA]</scope>
    <source>
        <strain evidence="12 13">CCFEE 5935</strain>
    </source>
</reference>
<dbReference type="GO" id="GO:0005737">
    <property type="term" value="C:cytoplasm"/>
    <property type="evidence" value="ECO:0007669"/>
    <property type="project" value="UniProtKB-SubCell"/>
</dbReference>
<comment type="similarity">
    <text evidence="4 10">Belongs to the PTPA-type PPIase family.</text>
</comment>
<evidence type="ECO:0000256" key="6">
    <source>
        <dbReference type="ARBA" id="ARBA00023110"/>
    </source>
</evidence>
<feature type="compositionally biased region" description="Polar residues" evidence="11">
    <location>
        <begin position="452"/>
        <end position="461"/>
    </location>
</feature>
<evidence type="ECO:0000256" key="11">
    <source>
        <dbReference type="SAM" id="MobiDB-lite"/>
    </source>
</evidence>
<comment type="caution">
    <text evidence="12">The sequence shown here is derived from an EMBL/GenBank/DDBJ whole genome shotgun (WGS) entry which is preliminary data.</text>
</comment>
<accession>A0AAV9P5D0</accession>
<evidence type="ECO:0000256" key="3">
    <source>
        <dbReference type="ARBA" id="ARBA00004496"/>
    </source>
</evidence>
<dbReference type="InterPro" id="IPR004327">
    <property type="entry name" value="Phstyr_phstse_ac"/>
</dbReference>
<dbReference type="GeneID" id="89928887"/>
<dbReference type="Proteomes" id="UP001337655">
    <property type="component" value="Unassembled WGS sequence"/>
</dbReference>
<name>A0AAV9P5D0_9PEZI</name>
<feature type="compositionally biased region" description="Polar residues" evidence="11">
    <location>
        <begin position="257"/>
        <end position="270"/>
    </location>
</feature>
<comment type="catalytic activity">
    <reaction evidence="1 10">
        <text>[protein]-peptidylproline (omega=180) = [protein]-peptidylproline (omega=0)</text>
        <dbReference type="Rhea" id="RHEA:16237"/>
        <dbReference type="Rhea" id="RHEA-COMP:10747"/>
        <dbReference type="Rhea" id="RHEA-COMP:10748"/>
        <dbReference type="ChEBI" id="CHEBI:83833"/>
        <dbReference type="ChEBI" id="CHEBI:83834"/>
        <dbReference type="EC" id="5.2.1.8"/>
    </reaction>
</comment>
<dbReference type="FunFam" id="1.20.120.1150:FF:000003">
    <property type="entry name" value="Serine/threonine-protein phosphatase 2A activator"/>
    <property type="match status" value="1"/>
</dbReference>
<evidence type="ECO:0000256" key="10">
    <source>
        <dbReference type="RuleBase" id="RU361210"/>
    </source>
</evidence>
<feature type="region of interest" description="Disordered" evidence="11">
    <location>
        <begin position="248"/>
        <end position="270"/>
    </location>
</feature>
<keyword evidence="13" id="KW-1185">Reference proteome</keyword>
<evidence type="ECO:0000256" key="2">
    <source>
        <dbReference type="ARBA" id="ARBA00004123"/>
    </source>
</evidence>
<dbReference type="InterPro" id="IPR043170">
    <property type="entry name" value="PTPA_C_lid"/>
</dbReference>
<evidence type="ECO:0000256" key="4">
    <source>
        <dbReference type="ARBA" id="ARBA00011019"/>
    </source>
</evidence>
<keyword evidence="7 10" id="KW-0413">Isomerase</keyword>
<dbReference type="CDD" id="cd04087">
    <property type="entry name" value="PTPA"/>
    <property type="match status" value="1"/>
</dbReference>
<evidence type="ECO:0000256" key="1">
    <source>
        <dbReference type="ARBA" id="ARBA00000971"/>
    </source>
</evidence>
<feature type="region of interest" description="Disordered" evidence="11">
    <location>
        <begin position="1"/>
        <end position="26"/>
    </location>
</feature>
<feature type="region of interest" description="Disordered" evidence="11">
    <location>
        <begin position="360"/>
        <end position="472"/>
    </location>
</feature>
<protein>
    <recommendedName>
        <fullName evidence="10">Serine/threonine-protein phosphatase 2A activator</fullName>
        <ecNumber evidence="10">5.2.1.8</ecNumber>
    </recommendedName>
    <alternativeName>
        <fullName evidence="10">Phosphotyrosyl phosphatase activator</fullName>
    </alternativeName>
</protein>
<comment type="function">
    <text evidence="9">PPIases accelerate the folding of proteins. It catalyzes the cis-trans isomerization of proline imidic peptide bonds in oligopeptides. Acts as a regulatory subunit for PP2A-like phosphatases modulating their activity or substrate specificity, probably by inducing a conformational change in the catalytic subunit, a direct target of the PPIase. Can reactivate inactive phosphatase PP2A-phosphatase methylesterase complexes (PP2Ai) in presence of ATP and Mg(2+) by dissociating the inactive form from the complex.</text>
</comment>
<keyword evidence="5 10" id="KW-0963">Cytoplasm</keyword>
<feature type="compositionally biased region" description="Polar residues" evidence="11">
    <location>
        <begin position="65"/>
        <end position="82"/>
    </location>
</feature>
<comment type="subcellular location">
    <subcellularLocation>
        <location evidence="3 10">Cytoplasm</location>
    </subcellularLocation>
    <subcellularLocation>
        <location evidence="2">Nucleus</location>
    </subcellularLocation>
</comment>
<dbReference type="GO" id="GO:0003755">
    <property type="term" value="F:peptidyl-prolyl cis-trans isomerase activity"/>
    <property type="evidence" value="ECO:0007669"/>
    <property type="project" value="UniProtKB-KW"/>
</dbReference>
<dbReference type="Gene3D" id="1.20.120.1150">
    <property type="match status" value="1"/>
</dbReference>
<gene>
    <name evidence="12" type="primary">RRD1</name>
    <name evidence="12" type="ORF">LTR77_007551</name>
</gene>
<organism evidence="12 13">
    <name type="scientific">Saxophila tyrrhenica</name>
    <dbReference type="NCBI Taxonomy" id="1690608"/>
    <lineage>
        <taxon>Eukaryota</taxon>
        <taxon>Fungi</taxon>
        <taxon>Dikarya</taxon>
        <taxon>Ascomycota</taxon>
        <taxon>Pezizomycotina</taxon>
        <taxon>Dothideomycetes</taxon>
        <taxon>Dothideomycetidae</taxon>
        <taxon>Mycosphaerellales</taxon>
        <taxon>Extremaceae</taxon>
        <taxon>Saxophila</taxon>
    </lineage>
</organism>